<dbReference type="Gene3D" id="3.30.160.60">
    <property type="entry name" value="Classic Zinc Finger"/>
    <property type="match status" value="2"/>
</dbReference>
<keyword evidence="10" id="KW-1185">Reference proteome</keyword>
<keyword evidence="4" id="KW-0862">Zinc</keyword>
<evidence type="ECO:0000256" key="2">
    <source>
        <dbReference type="ARBA" id="ARBA00022737"/>
    </source>
</evidence>
<keyword evidence="5" id="KW-0539">Nucleus</keyword>
<feature type="region of interest" description="Disordered" evidence="7">
    <location>
        <begin position="1"/>
        <end position="23"/>
    </location>
</feature>
<accession>A0A9Q1DJD8</accession>
<dbReference type="PANTHER" id="PTHR24388:SF53">
    <property type="entry name" value="CHORION TRANSCRIPTION FACTOR CF2-RELATED"/>
    <property type="match status" value="1"/>
</dbReference>
<feature type="domain" description="C2H2-type" evidence="8">
    <location>
        <begin position="330"/>
        <end position="357"/>
    </location>
</feature>
<feature type="compositionally biased region" description="Basic residues" evidence="7">
    <location>
        <begin position="413"/>
        <end position="422"/>
    </location>
</feature>
<dbReference type="OrthoDB" id="10066771at2759"/>
<proteinExistence type="predicted"/>
<dbReference type="PROSITE" id="PS50157">
    <property type="entry name" value="ZINC_FINGER_C2H2_2"/>
    <property type="match status" value="3"/>
</dbReference>
<feature type="domain" description="C2H2-type" evidence="8">
    <location>
        <begin position="267"/>
        <end position="294"/>
    </location>
</feature>
<dbReference type="PANTHER" id="PTHR24388">
    <property type="entry name" value="ZINC FINGER PROTEIN"/>
    <property type="match status" value="1"/>
</dbReference>
<feature type="region of interest" description="Disordered" evidence="7">
    <location>
        <begin position="36"/>
        <end position="83"/>
    </location>
</feature>
<evidence type="ECO:0000256" key="7">
    <source>
        <dbReference type="SAM" id="MobiDB-lite"/>
    </source>
</evidence>
<dbReference type="GO" id="GO:0000978">
    <property type="term" value="F:RNA polymerase II cis-regulatory region sequence-specific DNA binding"/>
    <property type="evidence" value="ECO:0007669"/>
    <property type="project" value="TreeGrafter"/>
</dbReference>
<evidence type="ECO:0000256" key="3">
    <source>
        <dbReference type="ARBA" id="ARBA00022771"/>
    </source>
</evidence>
<keyword evidence="2" id="KW-0677">Repeat</keyword>
<evidence type="ECO:0000256" key="1">
    <source>
        <dbReference type="ARBA" id="ARBA00022723"/>
    </source>
</evidence>
<evidence type="ECO:0000256" key="5">
    <source>
        <dbReference type="ARBA" id="ARBA00023242"/>
    </source>
</evidence>
<name>A0A9Q1DJD8_CONCO</name>
<dbReference type="InterPro" id="IPR013087">
    <property type="entry name" value="Znf_C2H2_type"/>
</dbReference>
<keyword evidence="1" id="KW-0479">Metal-binding</keyword>
<evidence type="ECO:0000259" key="8">
    <source>
        <dbReference type="PROSITE" id="PS50157"/>
    </source>
</evidence>
<sequence length="422" mass="46755">MWCGDRGSDILPSSEQVTPHSDLDMAARLSVVVEDLPERGEMPGEPLLRHPDTDACGREEEEEEEQEASVEDEKVLPSRRRTPSESLLLHSLAAEALVSMPMIAANPANPSDRDTGTAVTTPPAPPTPPCPTEPPAREGVAKSPAQAGISLSLLSVIERLRERTNESASDEDILRELRHDAQSTGREQACQHVPRHSPDPENHVTQRRKTRVHCCKQGREKRLANDEMNHRGYEETLATPVPVMETMVTTDGSLEKKAVKETSLSIYRCDACDYTSASSVGVRNHQRIHSTEKPYRCCTCDFATTNMNSLRSHMRSHTQDHQTVQLLEQYRCALCGYVCSHPPSLKSHMWKHAGDQNYNYEQVNRAIDDAISQSSRSAVLSSAVIHEPRALTVPQSASPGSDPWEGPALPGTTRRRPCRTAR</sequence>
<dbReference type="SMART" id="SM00355">
    <property type="entry name" value="ZnF_C2H2"/>
    <property type="match status" value="3"/>
</dbReference>
<evidence type="ECO:0000256" key="4">
    <source>
        <dbReference type="ARBA" id="ARBA00022833"/>
    </source>
</evidence>
<evidence type="ECO:0000256" key="6">
    <source>
        <dbReference type="PROSITE-ProRule" id="PRU00042"/>
    </source>
</evidence>
<gene>
    <name evidence="9" type="ORF">COCON_G00109600</name>
</gene>
<feature type="domain" description="C2H2-type" evidence="8">
    <location>
        <begin position="295"/>
        <end position="322"/>
    </location>
</feature>
<dbReference type="GO" id="GO:0000981">
    <property type="term" value="F:DNA-binding transcription factor activity, RNA polymerase II-specific"/>
    <property type="evidence" value="ECO:0007669"/>
    <property type="project" value="TreeGrafter"/>
</dbReference>
<feature type="region of interest" description="Disordered" evidence="7">
    <location>
        <begin position="391"/>
        <end position="422"/>
    </location>
</feature>
<dbReference type="EMBL" id="JAFJMO010000007">
    <property type="protein sequence ID" value="KAJ8272101.1"/>
    <property type="molecule type" value="Genomic_DNA"/>
</dbReference>
<dbReference type="InterPro" id="IPR050527">
    <property type="entry name" value="Snail/Krueppel_Znf"/>
</dbReference>
<comment type="caution">
    <text evidence="9">The sequence shown here is derived from an EMBL/GenBank/DDBJ whole genome shotgun (WGS) entry which is preliminary data.</text>
</comment>
<feature type="compositionally biased region" description="Pro residues" evidence="7">
    <location>
        <begin position="122"/>
        <end position="134"/>
    </location>
</feature>
<keyword evidence="3 6" id="KW-0863">Zinc-finger</keyword>
<dbReference type="InterPro" id="IPR036236">
    <property type="entry name" value="Znf_C2H2_sf"/>
</dbReference>
<feature type="compositionally biased region" description="Basic and acidic residues" evidence="7">
    <location>
        <begin position="36"/>
        <end position="58"/>
    </location>
</feature>
<protein>
    <recommendedName>
        <fullName evidence="8">C2H2-type domain-containing protein</fullName>
    </recommendedName>
</protein>
<organism evidence="9 10">
    <name type="scientific">Conger conger</name>
    <name type="common">Conger eel</name>
    <name type="synonym">Muraena conger</name>
    <dbReference type="NCBI Taxonomy" id="82655"/>
    <lineage>
        <taxon>Eukaryota</taxon>
        <taxon>Metazoa</taxon>
        <taxon>Chordata</taxon>
        <taxon>Craniata</taxon>
        <taxon>Vertebrata</taxon>
        <taxon>Euteleostomi</taxon>
        <taxon>Actinopterygii</taxon>
        <taxon>Neopterygii</taxon>
        <taxon>Teleostei</taxon>
        <taxon>Anguilliformes</taxon>
        <taxon>Congridae</taxon>
        <taxon>Conger</taxon>
    </lineage>
</organism>
<dbReference type="AlphaFoldDB" id="A0A9Q1DJD8"/>
<dbReference type="PROSITE" id="PS00028">
    <property type="entry name" value="ZINC_FINGER_C2H2_1"/>
    <property type="match status" value="1"/>
</dbReference>
<dbReference type="Proteomes" id="UP001152803">
    <property type="component" value="Unassembled WGS sequence"/>
</dbReference>
<dbReference type="GO" id="GO:0008270">
    <property type="term" value="F:zinc ion binding"/>
    <property type="evidence" value="ECO:0007669"/>
    <property type="project" value="UniProtKB-KW"/>
</dbReference>
<evidence type="ECO:0000313" key="10">
    <source>
        <dbReference type="Proteomes" id="UP001152803"/>
    </source>
</evidence>
<dbReference type="SUPFAM" id="SSF57667">
    <property type="entry name" value="beta-beta-alpha zinc fingers"/>
    <property type="match status" value="2"/>
</dbReference>
<evidence type="ECO:0000313" key="9">
    <source>
        <dbReference type="EMBL" id="KAJ8272101.1"/>
    </source>
</evidence>
<reference evidence="9" key="1">
    <citation type="journal article" date="2023" name="Science">
        <title>Genome structures resolve the early diversification of teleost fishes.</title>
        <authorList>
            <person name="Parey E."/>
            <person name="Louis A."/>
            <person name="Montfort J."/>
            <person name="Bouchez O."/>
            <person name="Roques C."/>
            <person name="Iampietro C."/>
            <person name="Lluch J."/>
            <person name="Castinel A."/>
            <person name="Donnadieu C."/>
            <person name="Desvignes T."/>
            <person name="Floi Bucao C."/>
            <person name="Jouanno E."/>
            <person name="Wen M."/>
            <person name="Mejri S."/>
            <person name="Dirks R."/>
            <person name="Jansen H."/>
            <person name="Henkel C."/>
            <person name="Chen W.J."/>
            <person name="Zahm M."/>
            <person name="Cabau C."/>
            <person name="Klopp C."/>
            <person name="Thompson A.W."/>
            <person name="Robinson-Rechavi M."/>
            <person name="Braasch I."/>
            <person name="Lecointre G."/>
            <person name="Bobe J."/>
            <person name="Postlethwait J.H."/>
            <person name="Berthelot C."/>
            <person name="Roest Crollius H."/>
            <person name="Guiguen Y."/>
        </authorList>
    </citation>
    <scope>NUCLEOTIDE SEQUENCE</scope>
    <source>
        <strain evidence="9">Concon-B</strain>
    </source>
</reference>
<feature type="compositionally biased region" description="Acidic residues" evidence="7">
    <location>
        <begin position="59"/>
        <end position="70"/>
    </location>
</feature>
<feature type="region of interest" description="Disordered" evidence="7">
    <location>
        <begin position="185"/>
        <end position="210"/>
    </location>
</feature>
<feature type="region of interest" description="Disordered" evidence="7">
    <location>
        <begin position="106"/>
        <end position="140"/>
    </location>
</feature>
<dbReference type="FunFam" id="3.30.160.60:FF:000065">
    <property type="entry name" value="B-cell CLL/lymphoma 6, member B"/>
    <property type="match status" value="1"/>
</dbReference>